<evidence type="ECO:0000313" key="2">
    <source>
        <dbReference type="EMBL" id="MEB3075771.1"/>
    </source>
</evidence>
<dbReference type="EMBL" id="JAYKBW010000012">
    <property type="protein sequence ID" value="MEB3075771.1"/>
    <property type="molecule type" value="Genomic_DNA"/>
</dbReference>
<evidence type="ECO:0008006" key="4">
    <source>
        <dbReference type="Google" id="ProtNLM"/>
    </source>
</evidence>
<protein>
    <recommendedName>
        <fullName evidence="4">DUF4595 domain-containing protein</fullName>
    </recommendedName>
</protein>
<accession>A0ABU5ZE22</accession>
<keyword evidence="1" id="KW-0732">Signal</keyword>
<evidence type="ECO:0000313" key="3">
    <source>
        <dbReference type="Proteomes" id="UP001311730"/>
    </source>
</evidence>
<reference evidence="2 3" key="1">
    <citation type="submission" date="2023-12" db="EMBL/GenBank/DDBJ databases">
        <title>Genomic sequences of Capnocytophaga and Parvimonas strains.</title>
        <authorList>
            <person name="Watt R.M."/>
            <person name="Wang M."/>
            <person name="Yang T."/>
            <person name="Tong W.M."/>
        </authorList>
    </citation>
    <scope>NUCLEOTIDE SEQUENCE [LARGE SCALE GENOMIC DNA]</scope>
    <source>
        <strain evidence="2 3">CCUG 13096</strain>
    </source>
</reference>
<dbReference type="Gene3D" id="2.40.128.720">
    <property type="match status" value="1"/>
</dbReference>
<organism evidence="2 3">
    <name type="scientific">Capnocytophaga gingivalis</name>
    <dbReference type="NCBI Taxonomy" id="1017"/>
    <lineage>
        <taxon>Bacteria</taxon>
        <taxon>Pseudomonadati</taxon>
        <taxon>Bacteroidota</taxon>
        <taxon>Flavobacteriia</taxon>
        <taxon>Flavobacteriales</taxon>
        <taxon>Flavobacteriaceae</taxon>
        <taxon>Capnocytophaga</taxon>
    </lineage>
</organism>
<dbReference type="Proteomes" id="UP001311730">
    <property type="component" value="Unassembled WGS sequence"/>
</dbReference>
<name>A0ABU5ZE22_9FLAO</name>
<feature type="signal peptide" evidence="1">
    <location>
        <begin position="1"/>
        <end position="17"/>
    </location>
</feature>
<gene>
    <name evidence="2" type="ORF">VJJ08_10765</name>
</gene>
<dbReference type="RefSeq" id="WP_323983912.1">
    <property type="nucleotide sequence ID" value="NZ_JAYKBW010000012.1"/>
</dbReference>
<keyword evidence="3" id="KW-1185">Reference proteome</keyword>
<feature type="chain" id="PRO_5046275766" description="DUF4595 domain-containing protein" evidence="1">
    <location>
        <begin position="18"/>
        <end position="296"/>
    </location>
</feature>
<proteinExistence type="predicted"/>
<evidence type="ECO:0000256" key="1">
    <source>
        <dbReference type="SAM" id="SignalP"/>
    </source>
</evidence>
<sequence>MKLVSIISLLLCFSLQAQQKRWQLDSIQQIQFYSDKMEYVYKTLHQSYDPKTRTVTMIDEIKGKWRDKYKYICEYSPQDSLLSRIVYKYDRDIDDWREHEMIHYVYRGAEIQQRIYDKNKNGGWQPRRTFYFENIDGKLYLKRNEGRESTEKGWGGISYDPPEEWPLFSMQEMTNKKKVVPQVRYNRKGEAIEMLFMRKDGYKDKQKLSYDDLGNIHELELYELRDSNIGLKKEEKRVYTYAPDILYEEVLDKWMQNDKNRKPKNAILSKKVYRHKALGGYQLIYEHRYFYSPIKQ</sequence>
<comment type="caution">
    <text evidence="2">The sequence shown here is derived from an EMBL/GenBank/DDBJ whole genome shotgun (WGS) entry which is preliminary data.</text>
</comment>